<dbReference type="Gramene" id="AUR62035204-RA">
    <property type="protein sequence ID" value="AUR62035204-RA:cds"/>
    <property type="gene ID" value="AUR62035204"/>
</dbReference>
<dbReference type="PANTHER" id="PTHR11088:SF86">
    <property type="entry name" value="ADENYLATE ISOPENTENYLTRANSFERASE 4-RELATED"/>
    <property type="match status" value="1"/>
</dbReference>
<dbReference type="SMR" id="A0A803MTY2"/>
<dbReference type="InterPro" id="IPR027417">
    <property type="entry name" value="P-loop_NTPase"/>
</dbReference>
<evidence type="ECO:0000313" key="7">
    <source>
        <dbReference type="Proteomes" id="UP000596660"/>
    </source>
</evidence>
<dbReference type="GO" id="GO:0005739">
    <property type="term" value="C:mitochondrion"/>
    <property type="evidence" value="ECO:0007669"/>
    <property type="project" value="TreeGrafter"/>
</dbReference>
<evidence type="ECO:0000256" key="5">
    <source>
        <dbReference type="ARBA" id="ARBA00022840"/>
    </source>
</evidence>
<dbReference type="EnsemblPlants" id="AUR62035204-RA">
    <property type="protein sequence ID" value="AUR62035204-RA:cds"/>
    <property type="gene ID" value="AUR62035204"/>
</dbReference>
<dbReference type="PANTHER" id="PTHR11088">
    <property type="entry name" value="TRNA DIMETHYLALLYLTRANSFERASE"/>
    <property type="match status" value="1"/>
</dbReference>
<dbReference type="Pfam" id="PF01715">
    <property type="entry name" value="IPPT"/>
    <property type="match status" value="2"/>
</dbReference>
<dbReference type="Gene3D" id="1.10.287.890">
    <property type="entry name" value="Crystal structure of tRNA isopentenylpyrophosphate transferase (bh2366) domain"/>
    <property type="match status" value="1"/>
</dbReference>
<dbReference type="GO" id="GO:0009824">
    <property type="term" value="F:AMP dimethylallyltransferase activity"/>
    <property type="evidence" value="ECO:0007669"/>
    <property type="project" value="TreeGrafter"/>
</dbReference>
<reference evidence="6" key="2">
    <citation type="submission" date="2021-03" db="UniProtKB">
        <authorList>
            <consortium name="EnsemblPlants"/>
        </authorList>
    </citation>
    <scope>IDENTIFICATION</scope>
</reference>
<keyword evidence="7" id="KW-1185">Reference proteome</keyword>
<dbReference type="SUPFAM" id="SSF52540">
    <property type="entry name" value="P-loop containing nucleoside triphosphate hydrolases"/>
    <property type="match status" value="1"/>
</dbReference>
<dbReference type="Gene3D" id="3.40.50.300">
    <property type="entry name" value="P-loop containing nucleotide triphosphate hydrolases"/>
    <property type="match status" value="1"/>
</dbReference>
<keyword evidence="4" id="KW-0547">Nucleotide-binding</keyword>
<evidence type="ECO:0000256" key="3">
    <source>
        <dbReference type="ARBA" id="ARBA00022712"/>
    </source>
</evidence>
<evidence type="ECO:0000256" key="1">
    <source>
        <dbReference type="ARBA" id="ARBA00005842"/>
    </source>
</evidence>
<sequence>MNTFSSAAYARLRRRRVKEKDQKLVIVMGPTGSGKSGLSIELGTYFPSEIINSDKIQLYKGLDITTNKIPVIERLNIPHYLLDEIDPKKQPELTPLQYRLRASSVISGISSRRKLPLLVGGSNSLIYALLSDRFNPDLDPFSGSDPVCSELRYKCCFLWIDVSLPVLNEYLIKRVDDMLDSGMVSELAKFYESEVDELAPNTGLTKAIGVPEFERYFRCASANAHQRDDQVLRGVYDEAVKNIKDNTCQLAKIQMEKIQRLRNAGWGLHRIDGTDTFRAVLDGSKNWSDIWEKQVVNPSIKIVNNFLEE</sequence>
<protein>
    <recommendedName>
        <fullName evidence="8">Adenylate isopentenyltransferase</fullName>
    </recommendedName>
</protein>
<dbReference type="GO" id="GO:0005524">
    <property type="term" value="F:ATP binding"/>
    <property type="evidence" value="ECO:0007669"/>
    <property type="project" value="UniProtKB-KW"/>
</dbReference>
<evidence type="ECO:0000256" key="4">
    <source>
        <dbReference type="ARBA" id="ARBA00022741"/>
    </source>
</evidence>
<reference evidence="6" key="1">
    <citation type="journal article" date="2017" name="Nature">
        <title>The genome of Chenopodium quinoa.</title>
        <authorList>
            <person name="Jarvis D.E."/>
            <person name="Ho Y.S."/>
            <person name="Lightfoot D.J."/>
            <person name="Schmoeckel S.M."/>
            <person name="Li B."/>
            <person name="Borm T.J.A."/>
            <person name="Ohyanagi H."/>
            <person name="Mineta K."/>
            <person name="Michell C.T."/>
            <person name="Saber N."/>
            <person name="Kharbatia N.M."/>
            <person name="Rupper R.R."/>
            <person name="Sharp A.R."/>
            <person name="Dally N."/>
            <person name="Boughton B.A."/>
            <person name="Woo Y.H."/>
            <person name="Gao G."/>
            <person name="Schijlen E.G.W.M."/>
            <person name="Guo X."/>
            <person name="Momin A.A."/>
            <person name="Negrao S."/>
            <person name="Al-Babili S."/>
            <person name="Gehring C."/>
            <person name="Roessner U."/>
            <person name="Jung C."/>
            <person name="Murphy K."/>
            <person name="Arold S.T."/>
            <person name="Gojobori T."/>
            <person name="van der Linden C.G."/>
            <person name="van Loo E.N."/>
            <person name="Jellen E.N."/>
            <person name="Maughan P.J."/>
            <person name="Tester M."/>
        </authorList>
    </citation>
    <scope>NUCLEOTIDE SEQUENCE [LARGE SCALE GENOMIC DNA]</scope>
    <source>
        <strain evidence="6">cv. PI 614886</strain>
    </source>
</reference>
<dbReference type="Proteomes" id="UP000596660">
    <property type="component" value="Unplaced"/>
</dbReference>
<dbReference type="OMA" id="ANSIVRC"/>
<dbReference type="GO" id="GO:0052381">
    <property type="term" value="F:tRNA dimethylallyltransferase activity"/>
    <property type="evidence" value="ECO:0007669"/>
    <property type="project" value="TreeGrafter"/>
</dbReference>
<keyword evidence="5" id="KW-0067">ATP-binding</keyword>
<comment type="similarity">
    <text evidence="1">Belongs to the IPP transferase family.</text>
</comment>
<dbReference type="InterPro" id="IPR039657">
    <property type="entry name" value="Dimethylallyltransferase"/>
</dbReference>
<organism evidence="6 7">
    <name type="scientific">Chenopodium quinoa</name>
    <name type="common">Quinoa</name>
    <dbReference type="NCBI Taxonomy" id="63459"/>
    <lineage>
        <taxon>Eukaryota</taxon>
        <taxon>Viridiplantae</taxon>
        <taxon>Streptophyta</taxon>
        <taxon>Embryophyta</taxon>
        <taxon>Tracheophyta</taxon>
        <taxon>Spermatophyta</taxon>
        <taxon>Magnoliopsida</taxon>
        <taxon>eudicotyledons</taxon>
        <taxon>Gunneridae</taxon>
        <taxon>Pentapetalae</taxon>
        <taxon>Caryophyllales</taxon>
        <taxon>Chenopodiaceae</taxon>
        <taxon>Chenopodioideae</taxon>
        <taxon>Atripliceae</taxon>
        <taxon>Chenopodium</taxon>
    </lineage>
</organism>
<proteinExistence type="inferred from homology"/>
<evidence type="ECO:0008006" key="8">
    <source>
        <dbReference type="Google" id="ProtNLM"/>
    </source>
</evidence>
<dbReference type="GO" id="GO:0006400">
    <property type="term" value="P:tRNA modification"/>
    <property type="evidence" value="ECO:0007669"/>
    <property type="project" value="TreeGrafter"/>
</dbReference>
<accession>A0A803MTY2</accession>
<keyword evidence="3" id="KW-0203">Cytokinin biosynthesis</keyword>
<dbReference type="AlphaFoldDB" id="A0A803MTY2"/>
<name>A0A803MTY2_CHEQI</name>
<evidence type="ECO:0000256" key="2">
    <source>
        <dbReference type="ARBA" id="ARBA00022679"/>
    </source>
</evidence>
<evidence type="ECO:0000313" key="6">
    <source>
        <dbReference type="EnsemblPlants" id="AUR62035204-RA:cds"/>
    </source>
</evidence>
<keyword evidence="2" id="KW-0808">Transferase</keyword>
<dbReference type="GO" id="GO:0009691">
    <property type="term" value="P:cytokinin biosynthetic process"/>
    <property type="evidence" value="ECO:0007669"/>
    <property type="project" value="UniProtKB-KW"/>
</dbReference>